<dbReference type="RefSeq" id="XP_012898232.1">
    <property type="nucleotide sequence ID" value="XM_013042778.1"/>
</dbReference>
<name>D8M7Z5_BLAHO</name>
<dbReference type="EMBL" id="FN668683">
    <property type="protein sequence ID" value="CBK24184.2"/>
    <property type="molecule type" value="Genomic_DNA"/>
</dbReference>
<keyword evidence="3" id="KW-1185">Reference proteome</keyword>
<accession>D8M7Z5</accession>
<evidence type="ECO:0000313" key="2">
    <source>
        <dbReference type="EMBL" id="CBK24184.2"/>
    </source>
</evidence>
<feature type="transmembrane region" description="Helical" evidence="1">
    <location>
        <begin position="313"/>
        <end position="336"/>
    </location>
</feature>
<dbReference type="Gene3D" id="2.20.110.10">
    <property type="entry name" value="Histone H3 K4-specific methyltransferase SET7/9 N-terminal domain"/>
    <property type="match status" value="1"/>
</dbReference>
<keyword evidence="1" id="KW-0812">Transmembrane</keyword>
<protein>
    <recommendedName>
        <fullName evidence="4">MORN repeat protein</fullName>
    </recommendedName>
</protein>
<keyword evidence="1" id="KW-1133">Transmembrane helix</keyword>
<evidence type="ECO:0008006" key="4">
    <source>
        <dbReference type="Google" id="ProtNLM"/>
    </source>
</evidence>
<reference evidence="2" key="1">
    <citation type="submission" date="2010-02" db="EMBL/GenBank/DDBJ databases">
        <title>Sequencing and annotation of the Blastocystis hominis genome.</title>
        <authorList>
            <person name="Wincker P."/>
        </authorList>
    </citation>
    <scope>NUCLEOTIDE SEQUENCE</scope>
    <source>
        <strain evidence="2">Singapore isolate B</strain>
    </source>
</reference>
<dbReference type="InParanoid" id="D8M7Z5"/>
<feature type="transmembrane region" description="Helical" evidence="1">
    <location>
        <begin position="279"/>
        <end position="301"/>
    </location>
</feature>
<evidence type="ECO:0000313" key="3">
    <source>
        <dbReference type="Proteomes" id="UP000008312"/>
    </source>
</evidence>
<organism evidence="2">
    <name type="scientific">Blastocystis hominis</name>
    <dbReference type="NCBI Taxonomy" id="12968"/>
    <lineage>
        <taxon>Eukaryota</taxon>
        <taxon>Sar</taxon>
        <taxon>Stramenopiles</taxon>
        <taxon>Bigyra</taxon>
        <taxon>Opalozoa</taxon>
        <taxon>Opalinata</taxon>
        <taxon>Blastocystidae</taxon>
        <taxon>Blastocystis</taxon>
    </lineage>
</organism>
<dbReference type="Proteomes" id="UP000008312">
    <property type="component" value="Unassembled WGS sequence"/>
</dbReference>
<sequence length="339" mass="38558">MSGRVSVKELSTKTVPTNTIVVSTNSLSQVEVVVDENDDNTKMWENSVTFEFPIVSVDTSNKTVVCHIGSPHSGYTIQTHQKNGMLDGEAKIYNTDGRIIGIFTYQRGVEDGKCTFYYNTGNIFFTGFLKNGYRNGFGVEYQKDGSKSYDGLFKNGRQAPNISKKYDGTNHWVEKDNFRNVVSVIQIDENGLNHGICYFYKNGAISYISKWKHGEEVEILQKFSGSTMRLYKNGREVYQGGYKKKSDYEYIPASSSAADKNYKSQDELKREYKASKFKLVISTLTSLAFIDLFVYCILVFFSNDIVVEKCIWMAYTCVILMSICIFCILLMVCNLMKKQ</sequence>
<dbReference type="GeneID" id="24921000"/>
<gene>
    <name evidence="2" type="ORF">GSBLH_T00003949001</name>
</gene>
<keyword evidence="1" id="KW-0472">Membrane</keyword>
<evidence type="ECO:0000256" key="1">
    <source>
        <dbReference type="SAM" id="Phobius"/>
    </source>
</evidence>
<dbReference type="SUPFAM" id="SSF82185">
    <property type="entry name" value="Histone H3 K4-specific methyltransferase SET7/9 N-terminal domain"/>
    <property type="match status" value="1"/>
</dbReference>
<proteinExistence type="predicted"/>
<dbReference type="AlphaFoldDB" id="D8M7Z5"/>